<dbReference type="EMBL" id="QICL01000022">
    <property type="protein sequence ID" value="PXV62070.1"/>
    <property type="molecule type" value="Genomic_DNA"/>
</dbReference>
<accession>A0A2V3PMH2</accession>
<evidence type="ECO:0000313" key="2">
    <source>
        <dbReference type="Proteomes" id="UP000247973"/>
    </source>
</evidence>
<reference evidence="1 2" key="1">
    <citation type="submission" date="2018-03" db="EMBL/GenBank/DDBJ databases">
        <title>Genomic Encyclopedia of Archaeal and Bacterial Type Strains, Phase II (KMG-II): from individual species to whole genera.</title>
        <authorList>
            <person name="Goeker M."/>
        </authorList>
    </citation>
    <scope>NUCLEOTIDE SEQUENCE [LARGE SCALE GENOMIC DNA]</scope>
    <source>
        <strain evidence="1 2">DSM 100214</strain>
    </source>
</reference>
<keyword evidence="2" id="KW-1185">Reference proteome</keyword>
<gene>
    <name evidence="1" type="ORF">CLV62_12223</name>
</gene>
<dbReference type="AlphaFoldDB" id="A0A2V3PMH2"/>
<evidence type="ECO:0000313" key="1">
    <source>
        <dbReference type="EMBL" id="PXV62070.1"/>
    </source>
</evidence>
<dbReference type="RefSeq" id="WP_110311619.1">
    <property type="nucleotide sequence ID" value="NZ_QICL01000022.1"/>
</dbReference>
<protein>
    <submittedName>
        <fullName evidence="1">Uncharacterized protein</fullName>
    </submittedName>
</protein>
<proteinExistence type="predicted"/>
<comment type="caution">
    <text evidence="1">The sequence shown here is derived from an EMBL/GenBank/DDBJ whole genome shotgun (WGS) entry which is preliminary data.</text>
</comment>
<dbReference type="Proteomes" id="UP000247973">
    <property type="component" value="Unassembled WGS sequence"/>
</dbReference>
<name>A0A2V3PMH2_9BACT</name>
<organism evidence="1 2">
    <name type="scientific">Dysgonomonas alginatilytica</name>
    <dbReference type="NCBI Taxonomy" id="1605892"/>
    <lineage>
        <taxon>Bacteria</taxon>
        <taxon>Pseudomonadati</taxon>
        <taxon>Bacteroidota</taxon>
        <taxon>Bacteroidia</taxon>
        <taxon>Bacteroidales</taxon>
        <taxon>Dysgonomonadaceae</taxon>
        <taxon>Dysgonomonas</taxon>
    </lineage>
</organism>
<sequence length="74" mass="8364">MQTEKTNIFNRKVSVFSKATDTTPIATTTILQAVTSQKIIGKVEEYRNTGDKALNYQYLALSRPEHSANEKMKL</sequence>